<gene>
    <name evidence="3" type="ORF">SDC9_50797</name>
</gene>
<dbReference type="InterPro" id="IPR051396">
    <property type="entry name" value="Bact_Antivir_Def_Nuclease"/>
</dbReference>
<dbReference type="CDD" id="cd00267">
    <property type="entry name" value="ABC_ATPase"/>
    <property type="match status" value="1"/>
</dbReference>
<organism evidence="3">
    <name type="scientific">bioreactor metagenome</name>
    <dbReference type="NCBI Taxonomy" id="1076179"/>
    <lineage>
        <taxon>unclassified sequences</taxon>
        <taxon>metagenomes</taxon>
        <taxon>ecological metagenomes</taxon>
    </lineage>
</organism>
<dbReference type="Pfam" id="PF13175">
    <property type="entry name" value="AAA_15"/>
    <property type="match status" value="1"/>
</dbReference>
<dbReference type="EMBL" id="VSSQ01001046">
    <property type="protein sequence ID" value="MPM04519.1"/>
    <property type="molecule type" value="Genomic_DNA"/>
</dbReference>
<evidence type="ECO:0000313" key="3">
    <source>
        <dbReference type="EMBL" id="MPM04519.1"/>
    </source>
</evidence>
<dbReference type="GO" id="GO:0016887">
    <property type="term" value="F:ATP hydrolysis activity"/>
    <property type="evidence" value="ECO:0007669"/>
    <property type="project" value="InterPro"/>
</dbReference>
<comment type="caution">
    <text evidence="3">The sequence shown here is derived from an EMBL/GenBank/DDBJ whole genome shotgun (WGS) entry which is preliminary data.</text>
</comment>
<accession>A0A644WLN0</accession>
<dbReference type="Gene3D" id="3.40.50.300">
    <property type="entry name" value="P-loop containing nucleotide triphosphate hydrolases"/>
    <property type="match status" value="2"/>
</dbReference>
<sequence>MIKSIKLTHFKKFDNQEISIRPTGVTLIIGGNNSGKSSIIQALAIWEFCRIIIELEEGPRYLLRDAANTSQGHGLSSEEFLPLALPSLNHLWTNLKPQAGQIVDYKGYTMQIRLTWDNDLVEQSLEFALSLTNDRIFIKVTHSTLLSITDKIPHVAYLPTFAGILPKENLVTKAERQVALGKGLAGSILRNMVYDLFQAHKELRRSIQGNNTKLSPAMSVLLKKSSKWEKLQTILCEVFESRLEVEDFNPLYQTVIHVNERRVVKDGNGSYSLSKKSDYTPRDIMSQGSGYLQWLSIFSILYSGQIDVLVLDEPDAHMHATLQNELLRKIVEYSRIESTQVIIATHSIKMIEETALENLLSVEKMKYLDTECERTAVLQGIGSRDSQRVREISRFGKIFFAESLEDVEVLSILSEKIREPIGAQFYVWVTTKPHQVRKDYLDVYNTGNTPVIAVSLRDRDHNIHKNTVSPQLKVQGDISTPNFRALTWKRRHIECYLYFMPAIYRTVNQPQVDIDTFVQGLQSYFPVSREAFVNHATCESLLECDVKKAIIHPICLEYGISIVDIARNIEADEVPEDIIVAIREIRRMFQIT</sequence>
<feature type="domain" description="Endonuclease GajA/Old nuclease/RecF-like AAA" evidence="1">
    <location>
        <begin position="1"/>
        <end position="45"/>
    </location>
</feature>
<proteinExistence type="predicted"/>
<protein>
    <recommendedName>
        <fullName evidence="4">AAA+ ATPase domain-containing protein</fullName>
    </recommendedName>
</protein>
<dbReference type="AlphaFoldDB" id="A0A644WLN0"/>
<dbReference type="PANTHER" id="PTHR43581:SF2">
    <property type="entry name" value="EXCINUCLEASE ATPASE SUBUNIT"/>
    <property type="match status" value="1"/>
</dbReference>
<name>A0A644WLN0_9ZZZZ</name>
<evidence type="ECO:0008006" key="4">
    <source>
        <dbReference type="Google" id="ProtNLM"/>
    </source>
</evidence>
<feature type="domain" description="ATPase AAA-type core" evidence="2">
    <location>
        <begin position="262"/>
        <end position="348"/>
    </location>
</feature>
<dbReference type="InterPro" id="IPR003959">
    <property type="entry name" value="ATPase_AAA_core"/>
</dbReference>
<evidence type="ECO:0000259" key="1">
    <source>
        <dbReference type="Pfam" id="PF13175"/>
    </source>
</evidence>
<evidence type="ECO:0000259" key="2">
    <source>
        <dbReference type="Pfam" id="PF13304"/>
    </source>
</evidence>
<dbReference type="SUPFAM" id="SSF52540">
    <property type="entry name" value="P-loop containing nucleoside triphosphate hydrolases"/>
    <property type="match status" value="1"/>
</dbReference>
<reference evidence="3" key="1">
    <citation type="submission" date="2019-08" db="EMBL/GenBank/DDBJ databases">
        <authorList>
            <person name="Kucharzyk K."/>
            <person name="Murdoch R.W."/>
            <person name="Higgins S."/>
            <person name="Loffler F."/>
        </authorList>
    </citation>
    <scope>NUCLEOTIDE SEQUENCE</scope>
</reference>
<dbReference type="InterPro" id="IPR027417">
    <property type="entry name" value="P-loop_NTPase"/>
</dbReference>
<dbReference type="Pfam" id="PF13304">
    <property type="entry name" value="AAA_21"/>
    <property type="match status" value="1"/>
</dbReference>
<dbReference type="InterPro" id="IPR041685">
    <property type="entry name" value="AAA_GajA/Old/RecF-like"/>
</dbReference>
<dbReference type="GO" id="GO:0005524">
    <property type="term" value="F:ATP binding"/>
    <property type="evidence" value="ECO:0007669"/>
    <property type="project" value="InterPro"/>
</dbReference>
<dbReference type="PANTHER" id="PTHR43581">
    <property type="entry name" value="ATP/GTP PHOSPHATASE"/>
    <property type="match status" value="1"/>
</dbReference>